<feature type="compositionally biased region" description="Basic and acidic residues" evidence="1">
    <location>
        <begin position="122"/>
        <end position="141"/>
    </location>
</feature>
<reference evidence="2" key="1">
    <citation type="journal article" date="2021" name="Nat. Commun.">
        <title>Genetic determinants of endophytism in the Arabidopsis root mycobiome.</title>
        <authorList>
            <person name="Mesny F."/>
            <person name="Miyauchi S."/>
            <person name="Thiergart T."/>
            <person name="Pickel B."/>
            <person name="Atanasova L."/>
            <person name="Karlsson M."/>
            <person name="Huettel B."/>
            <person name="Barry K.W."/>
            <person name="Haridas S."/>
            <person name="Chen C."/>
            <person name="Bauer D."/>
            <person name="Andreopoulos W."/>
            <person name="Pangilinan J."/>
            <person name="LaButti K."/>
            <person name="Riley R."/>
            <person name="Lipzen A."/>
            <person name="Clum A."/>
            <person name="Drula E."/>
            <person name="Henrissat B."/>
            <person name="Kohler A."/>
            <person name="Grigoriev I.V."/>
            <person name="Martin F.M."/>
            <person name="Hacquard S."/>
        </authorList>
    </citation>
    <scope>NUCLEOTIDE SEQUENCE</scope>
    <source>
        <strain evidence="2">MPI-CAGE-CH-0235</strain>
    </source>
</reference>
<evidence type="ECO:0000313" key="2">
    <source>
        <dbReference type="EMBL" id="KAH7316819.1"/>
    </source>
</evidence>
<evidence type="ECO:0000313" key="3">
    <source>
        <dbReference type="Proteomes" id="UP000813444"/>
    </source>
</evidence>
<organism evidence="2 3">
    <name type="scientific">Stachybotrys elegans</name>
    <dbReference type="NCBI Taxonomy" id="80388"/>
    <lineage>
        <taxon>Eukaryota</taxon>
        <taxon>Fungi</taxon>
        <taxon>Dikarya</taxon>
        <taxon>Ascomycota</taxon>
        <taxon>Pezizomycotina</taxon>
        <taxon>Sordariomycetes</taxon>
        <taxon>Hypocreomycetidae</taxon>
        <taxon>Hypocreales</taxon>
        <taxon>Stachybotryaceae</taxon>
        <taxon>Stachybotrys</taxon>
    </lineage>
</organism>
<dbReference type="EMBL" id="JAGPNK010000008">
    <property type="protein sequence ID" value="KAH7316819.1"/>
    <property type="molecule type" value="Genomic_DNA"/>
</dbReference>
<evidence type="ECO:0000256" key="1">
    <source>
        <dbReference type="SAM" id="MobiDB-lite"/>
    </source>
</evidence>
<comment type="caution">
    <text evidence="2">The sequence shown here is derived from an EMBL/GenBank/DDBJ whole genome shotgun (WGS) entry which is preliminary data.</text>
</comment>
<protein>
    <submittedName>
        <fullName evidence="2">Uncharacterized protein</fullName>
    </submittedName>
</protein>
<feature type="region of interest" description="Disordered" evidence="1">
    <location>
        <begin position="77"/>
        <end position="141"/>
    </location>
</feature>
<proteinExistence type="predicted"/>
<sequence>MVTIKATCSECGQKHPDHLPDCKWLSVHPRGIMVRKMAKEMNCIFIPENHRFDKESRSFRLKMFNIQTIDAKGIDMEDLTEEERAEDLRRQTWGRPPAADQDNSGDQKNKTAPSSVASSVTLKDETTDGEEEHEHAAVEEYHPDVKASTPCELKDSEEWIDIVPVVYGGKSMTTGIIRTFKQRTVTVEDSDDEWNLIE</sequence>
<accession>A0A8K0STD6</accession>
<dbReference type="AlphaFoldDB" id="A0A8K0STD6"/>
<feature type="compositionally biased region" description="Polar residues" evidence="1">
    <location>
        <begin position="101"/>
        <end position="121"/>
    </location>
</feature>
<keyword evidence="3" id="KW-1185">Reference proteome</keyword>
<name>A0A8K0STD6_9HYPO</name>
<gene>
    <name evidence="2" type="ORF">B0I35DRAFT_479627</name>
</gene>
<dbReference type="Proteomes" id="UP000813444">
    <property type="component" value="Unassembled WGS sequence"/>
</dbReference>